<evidence type="ECO:0000256" key="2">
    <source>
        <dbReference type="SAM" id="Phobius"/>
    </source>
</evidence>
<feature type="compositionally biased region" description="Basic and acidic residues" evidence="1">
    <location>
        <begin position="236"/>
        <end position="248"/>
    </location>
</feature>
<feature type="signal peptide" evidence="3">
    <location>
        <begin position="1"/>
        <end position="27"/>
    </location>
</feature>
<dbReference type="AlphaFoldDB" id="A0A2B7X6S3"/>
<name>A0A2B7X6S3_POLH7</name>
<dbReference type="PANTHER" id="PTHR40368">
    <property type="entry name" value="YALI0F14399P"/>
    <property type="match status" value="1"/>
</dbReference>
<dbReference type="PANTHER" id="PTHR40368:SF1">
    <property type="entry name" value="YALI0F14399P"/>
    <property type="match status" value="1"/>
</dbReference>
<dbReference type="Proteomes" id="UP000224634">
    <property type="component" value="Unassembled WGS sequence"/>
</dbReference>
<feature type="region of interest" description="Disordered" evidence="1">
    <location>
        <begin position="120"/>
        <end position="158"/>
    </location>
</feature>
<feature type="compositionally biased region" description="Basic and acidic residues" evidence="1">
    <location>
        <begin position="131"/>
        <end position="151"/>
    </location>
</feature>
<comment type="caution">
    <text evidence="4">The sequence shown here is derived from an EMBL/GenBank/DDBJ whole genome shotgun (WGS) entry which is preliminary data.</text>
</comment>
<feature type="transmembrane region" description="Helical" evidence="2">
    <location>
        <begin position="305"/>
        <end position="326"/>
    </location>
</feature>
<sequence length="425" mass="45024">MGQITTRGLYFPLVLFCFLNAIGTVEAKSKRVSTGEYTYGQAVPISCLSREIDTGEHVSDPSGKLQYAPFPTCNETSSPLSLRYGVSETINCTIASLPDTLYHLFEYYVHSDVPLHCRVPTYPLDTLPPPPERRRPEAAQQHDESETRKESQSTVVGSSATPFTPLTIALQGTLQLSHLHIWTDLNVLMHDSLLSSSKSSHKKKKKNKKKKKQKQSGQIVAGTAYSVPMLLTPTDNDDKHNHDHDDIARSAPYDPWKPGTGAKVVRGEPLTFTLRVGWVSHGDVLSLQDSRPSSSSGGSGDGMGWFTRICILFMAAGIGGMVALWLERYRGVRGGNGRWKGDGLLGHVGGAVGSSSGGVRGFFGGQTGGVVSFGEKGRVNGYGGYGAYGNGNGNGNGNGGIGPGNGGAGAGGGGYGGYAVSGKKD</sequence>
<dbReference type="OrthoDB" id="18530at2759"/>
<proteinExistence type="predicted"/>
<evidence type="ECO:0008006" key="6">
    <source>
        <dbReference type="Google" id="ProtNLM"/>
    </source>
</evidence>
<keyword evidence="2" id="KW-0812">Transmembrane</keyword>
<accession>A0A2B7X6S3</accession>
<dbReference type="STRING" id="1447883.A0A2B7X6S3"/>
<protein>
    <recommendedName>
        <fullName evidence="6">Autophagy-related protein 27</fullName>
    </recommendedName>
</protein>
<keyword evidence="5" id="KW-1185">Reference proteome</keyword>
<keyword evidence="2" id="KW-0472">Membrane</keyword>
<dbReference type="EMBL" id="PDNA01000199">
    <property type="protein sequence ID" value="PGH04461.1"/>
    <property type="molecule type" value="Genomic_DNA"/>
</dbReference>
<feature type="compositionally biased region" description="Basic residues" evidence="1">
    <location>
        <begin position="199"/>
        <end position="214"/>
    </location>
</feature>
<feature type="region of interest" description="Disordered" evidence="1">
    <location>
        <begin position="196"/>
        <end position="218"/>
    </location>
</feature>
<evidence type="ECO:0000256" key="1">
    <source>
        <dbReference type="SAM" id="MobiDB-lite"/>
    </source>
</evidence>
<reference evidence="4 5" key="1">
    <citation type="submission" date="2017-10" db="EMBL/GenBank/DDBJ databases">
        <title>Comparative genomics in systemic dimorphic fungi from Ajellomycetaceae.</title>
        <authorList>
            <person name="Munoz J.F."/>
            <person name="Mcewen J.G."/>
            <person name="Clay O.K."/>
            <person name="Cuomo C.A."/>
        </authorList>
    </citation>
    <scope>NUCLEOTIDE SEQUENCE [LARGE SCALE GENOMIC DNA]</scope>
    <source>
        <strain evidence="4 5">UAMH7299</strain>
    </source>
</reference>
<feature type="region of interest" description="Disordered" evidence="1">
    <location>
        <begin position="232"/>
        <end position="253"/>
    </location>
</feature>
<evidence type="ECO:0000256" key="3">
    <source>
        <dbReference type="SAM" id="SignalP"/>
    </source>
</evidence>
<gene>
    <name evidence="4" type="ORF">AJ80_08514</name>
</gene>
<keyword evidence="3" id="KW-0732">Signal</keyword>
<organism evidence="4 5">
    <name type="scientific">Polytolypa hystricis (strain UAMH7299)</name>
    <dbReference type="NCBI Taxonomy" id="1447883"/>
    <lineage>
        <taxon>Eukaryota</taxon>
        <taxon>Fungi</taxon>
        <taxon>Dikarya</taxon>
        <taxon>Ascomycota</taxon>
        <taxon>Pezizomycotina</taxon>
        <taxon>Eurotiomycetes</taxon>
        <taxon>Eurotiomycetidae</taxon>
        <taxon>Onygenales</taxon>
        <taxon>Onygenales incertae sedis</taxon>
        <taxon>Polytolypa</taxon>
    </lineage>
</organism>
<keyword evidence="2" id="KW-1133">Transmembrane helix</keyword>
<evidence type="ECO:0000313" key="4">
    <source>
        <dbReference type="EMBL" id="PGH04461.1"/>
    </source>
</evidence>
<feature type="chain" id="PRO_5012383186" description="Autophagy-related protein 27" evidence="3">
    <location>
        <begin position="28"/>
        <end position="425"/>
    </location>
</feature>
<evidence type="ECO:0000313" key="5">
    <source>
        <dbReference type="Proteomes" id="UP000224634"/>
    </source>
</evidence>